<feature type="transmembrane region" description="Helical" evidence="2">
    <location>
        <begin position="403"/>
        <end position="422"/>
    </location>
</feature>
<comment type="caution">
    <text evidence="4">The sequence shown here is derived from an EMBL/GenBank/DDBJ whole genome shotgun (WGS) entry which is preliminary data.</text>
</comment>
<dbReference type="GO" id="GO:0022857">
    <property type="term" value="F:transmembrane transporter activity"/>
    <property type="evidence" value="ECO:0007669"/>
    <property type="project" value="InterPro"/>
</dbReference>
<feature type="transmembrane region" description="Helical" evidence="2">
    <location>
        <begin position="219"/>
        <end position="243"/>
    </location>
</feature>
<feature type="transmembrane region" description="Helical" evidence="2">
    <location>
        <begin position="355"/>
        <end position="372"/>
    </location>
</feature>
<evidence type="ECO:0000256" key="2">
    <source>
        <dbReference type="SAM" id="Phobius"/>
    </source>
</evidence>
<feature type="domain" description="Threonine/serine exporter-like N-terminal" evidence="3">
    <location>
        <begin position="81"/>
        <end position="332"/>
    </location>
</feature>
<dbReference type="OrthoDB" id="413008at2759"/>
<evidence type="ECO:0000256" key="1">
    <source>
        <dbReference type="ARBA" id="ARBA00034125"/>
    </source>
</evidence>
<feature type="transmembrane region" description="Helical" evidence="2">
    <location>
        <begin position="305"/>
        <end position="326"/>
    </location>
</feature>
<feature type="transmembrane region" description="Helical" evidence="2">
    <location>
        <begin position="108"/>
        <end position="127"/>
    </location>
</feature>
<protein>
    <recommendedName>
        <fullName evidence="3">Threonine/serine exporter-like N-terminal domain-containing protein</fullName>
    </recommendedName>
</protein>
<feature type="transmembrane region" description="Helical" evidence="2">
    <location>
        <begin position="273"/>
        <end position="293"/>
    </location>
</feature>
<dbReference type="PANTHER" id="PTHR31082:SF4">
    <property type="entry name" value="PHEROMONE-REGULATED MEMBRANE PROTEIN 10"/>
    <property type="match status" value="1"/>
</dbReference>
<dbReference type="PANTHER" id="PTHR31082">
    <property type="entry name" value="PHEROMONE-REGULATED MEMBRANE PROTEIN 10"/>
    <property type="match status" value="1"/>
</dbReference>
<accession>A0A8H7QWE4</accession>
<dbReference type="InterPro" id="IPR010619">
    <property type="entry name" value="ThrE-like_N"/>
</dbReference>
<reference evidence="4" key="1">
    <citation type="submission" date="2020-12" db="EMBL/GenBank/DDBJ databases">
        <title>Metabolic potential, ecology and presence of endohyphal bacteria is reflected in genomic diversity of Mucoromycotina.</title>
        <authorList>
            <person name="Muszewska A."/>
            <person name="Okrasinska A."/>
            <person name="Steczkiewicz K."/>
            <person name="Drgas O."/>
            <person name="Orlowska M."/>
            <person name="Perlinska-Lenart U."/>
            <person name="Aleksandrzak-Piekarczyk T."/>
            <person name="Szatraj K."/>
            <person name="Zielenkiewicz U."/>
            <person name="Pilsyk S."/>
            <person name="Malc E."/>
            <person name="Mieczkowski P."/>
            <person name="Kruszewska J.S."/>
            <person name="Biernat P."/>
            <person name="Pawlowska J."/>
        </authorList>
    </citation>
    <scope>NUCLEOTIDE SEQUENCE</scope>
    <source>
        <strain evidence="4">WA0000017839</strain>
    </source>
</reference>
<gene>
    <name evidence="4" type="ORF">INT47_007714</name>
</gene>
<dbReference type="AlphaFoldDB" id="A0A8H7QWE4"/>
<keyword evidence="5" id="KW-1185">Reference proteome</keyword>
<dbReference type="EMBL" id="JAEPRD010000088">
    <property type="protein sequence ID" value="KAG2200069.1"/>
    <property type="molecule type" value="Genomic_DNA"/>
</dbReference>
<comment type="similarity">
    <text evidence="1">Belongs to the ThrE exporter (TC 2.A.79) family.</text>
</comment>
<evidence type="ECO:0000259" key="3">
    <source>
        <dbReference type="Pfam" id="PF06738"/>
    </source>
</evidence>
<keyword evidence="2" id="KW-0472">Membrane</keyword>
<keyword evidence="2" id="KW-0812">Transmembrane</keyword>
<feature type="transmembrane region" description="Helical" evidence="2">
    <location>
        <begin position="460"/>
        <end position="485"/>
    </location>
</feature>
<evidence type="ECO:0000313" key="4">
    <source>
        <dbReference type="EMBL" id="KAG2200069.1"/>
    </source>
</evidence>
<proteinExistence type="inferred from homology"/>
<evidence type="ECO:0000313" key="5">
    <source>
        <dbReference type="Proteomes" id="UP000603453"/>
    </source>
</evidence>
<dbReference type="InterPro" id="IPR051361">
    <property type="entry name" value="ThrE/Ser_Exporter"/>
</dbReference>
<dbReference type="Pfam" id="PF06738">
    <property type="entry name" value="ThrE"/>
    <property type="match status" value="1"/>
</dbReference>
<feature type="transmembrane region" description="Helical" evidence="2">
    <location>
        <begin position="429"/>
        <end position="454"/>
    </location>
</feature>
<name>A0A8H7QWE4_9FUNG</name>
<organism evidence="4 5">
    <name type="scientific">Mucor saturninus</name>
    <dbReference type="NCBI Taxonomy" id="64648"/>
    <lineage>
        <taxon>Eukaryota</taxon>
        <taxon>Fungi</taxon>
        <taxon>Fungi incertae sedis</taxon>
        <taxon>Mucoromycota</taxon>
        <taxon>Mucoromycotina</taxon>
        <taxon>Mucoromycetes</taxon>
        <taxon>Mucorales</taxon>
        <taxon>Mucorineae</taxon>
        <taxon>Mucoraceae</taxon>
        <taxon>Mucor</taxon>
    </lineage>
</organism>
<dbReference type="Proteomes" id="UP000603453">
    <property type="component" value="Unassembled WGS sequence"/>
</dbReference>
<sequence length="497" mass="53685">MENSSSCSRLSSILPITTGDIKWTKWRCLGAGWSSPDLGSLPSSATVFNRDNYFLHRTDEESTGSVTTVVGDEEEAKKKTLIALCKALMLYGAPCHRIEEALEHVSRFISVNATFIFIPGIMMMTFLNTTPNEKKDNMQHYDGHSETILIRCPQGFDMGKLAQVNDIIGGMCCTIEGKSKISVPESLSLLDQLFSSKPTWNPWVTLLSHTMSSLLTTPVMFNGSLADTALSGGLGLLIGLLILLSERYSAYCNVFEISTTILVSFITKALDKWVCFTGVVLSATCILIPGYTLTMSIMELSARHVITGTIRFVYSMIYALFIGYGLEIGTSLYEAVDSNSTTSNFGVCAGSVPPWLYTALFPFMAISIAINLGATMHQWPSMVCCSAIGFGVSVITSKVISNFQIVGTISAFAVGIFGNLYYKVTGDLALVPLSCGIVSLVPGSVGIQGAYFLIRQDDQGFSFATQMVVASLGISVGLFAATLAVSSNERKSAYLSY</sequence>
<keyword evidence="2" id="KW-1133">Transmembrane helix</keyword>